<protein>
    <submittedName>
        <fullName evidence="1">Uncharacterized protein</fullName>
    </submittedName>
</protein>
<organism evidence="1 2">
    <name type="scientific">Phytophthora nicotianae P1976</name>
    <dbReference type="NCBI Taxonomy" id="1317066"/>
    <lineage>
        <taxon>Eukaryota</taxon>
        <taxon>Sar</taxon>
        <taxon>Stramenopiles</taxon>
        <taxon>Oomycota</taxon>
        <taxon>Peronosporomycetes</taxon>
        <taxon>Peronosporales</taxon>
        <taxon>Peronosporaceae</taxon>
        <taxon>Phytophthora</taxon>
    </lineage>
</organism>
<name>A0A081AX07_PHYNI</name>
<evidence type="ECO:0000313" key="1">
    <source>
        <dbReference type="EMBL" id="ETO83418.1"/>
    </source>
</evidence>
<sequence>MLVGAPTEKVYDSIITTMKVVLRSETARQLWFDYFDTNWTACKEMWSSINRGNVPHMGNHTNNRDHEEDMPQCGVTVQTGRVVYDVKMLKAMRSWHTAMTHFHGIENAIKWVKEYDDTQYNPQDPDWCDGILEKSELVTLLNEVNVLGDYYWVTSLSGRIQLEGPCMDLALQTIIKRFSTRATIFTVPADVLRFPIYDTETLPTLNVWNELKESADSLEQARESSEAILFLEWLITNRITGVQ</sequence>
<comment type="caution">
    <text evidence="1">The sequence shown here is derived from an EMBL/GenBank/DDBJ whole genome shotgun (WGS) entry which is preliminary data.</text>
</comment>
<proteinExistence type="predicted"/>
<dbReference type="AlphaFoldDB" id="A0A081AX07"/>
<dbReference type="EMBL" id="ANJA01000509">
    <property type="protein sequence ID" value="ETO83418.1"/>
    <property type="molecule type" value="Genomic_DNA"/>
</dbReference>
<dbReference type="OrthoDB" id="10269100at2759"/>
<evidence type="ECO:0000313" key="2">
    <source>
        <dbReference type="Proteomes" id="UP000028582"/>
    </source>
</evidence>
<accession>A0A081AX07</accession>
<dbReference type="Proteomes" id="UP000028582">
    <property type="component" value="Unassembled WGS sequence"/>
</dbReference>
<gene>
    <name evidence="1" type="ORF">F444_02562</name>
</gene>
<reference evidence="1 2" key="1">
    <citation type="submission" date="2013-11" db="EMBL/GenBank/DDBJ databases">
        <title>The Genome Sequence of Phytophthora parasitica P1976.</title>
        <authorList>
            <consortium name="The Broad Institute Genomics Platform"/>
            <person name="Russ C."/>
            <person name="Tyler B."/>
            <person name="Panabieres F."/>
            <person name="Shan W."/>
            <person name="Tripathy S."/>
            <person name="Grunwald N."/>
            <person name="Machado M."/>
            <person name="Johnson C.S."/>
            <person name="Walker B."/>
            <person name="Young S."/>
            <person name="Zeng Q."/>
            <person name="Gargeya S."/>
            <person name="Fitzgerald M."/>
            <person name="Haas B."/>
            <person name="Abouelleil A."/>
            <person name="Allen A.W."/>
            <person name="Alvarado L."/>
            <person name="Arachchi H.M."/>
            <person name="Berlin A.M."/>
            <person name="Chapman S.B."/>
            <person name="Gainer-Dewar J."/>
            <person name="Goldberg J."/>
            <person name="Griggs A."/>
            <person name="Gujja S."/>
            <person name="Hansen M."/>
            <person name="Howarth C."/>
            <person name="Imamovic A."/>
            <person name="Ireland A."/>
            <person name="Larimer J."/>
            <person name="McCowan C."/>
            <person name="Murphy C."/>
            <person name="Pearson M."/>
            <person name="Poon T.W."/>
            <person name="Priest M."/>
            <person name="Roberts A."/>
            <person name="Saif S."/>
            <person name="Shea T."/>
            <person name="Sisk P."/>
            <person name="Sykes S."/>
            <person name="Wortman J."/>
            <person name="Nusbaum C."/>
            <person name="Birren B."/>
        </authorList>
    </citation>
    <scope>NUCLEOTIDE SEQUENCE [LARGE SCALE GENOMIC DNA]</scope>
    <source>
        <strain evidence="1 2">P1976</strain>
    </source>
</reference>